<dbReference type="Proteomes" id="UP000676967">
    <property type="component" value="Chromosome"/>
</dbReference>
<reference evidence="4 5" key="1">
    <citation type="submission" date="2020-08" db="EMBL/GenBank/DDBJ databases">
        <title>Whole genome shotgun sequence of Actinoplanes ianthinogenes NBRC 13996.</title>
        <authorList>
            <person name="Komaki H."/>
            <person name="Tamura T."/>
        </authorList>
    </citation>
    <scope>NUCLEOTIDE SEQUENCE [LARGE SCALE GENOMIC DNA]</scope>
    <source>
        <strain evidence="4 5">NBRC 13996</strain>
    </source>
</reference>
<feature type="domain" description="Peptidase M20 dimerisation" evidence="3">
    <location>
        <begin position="162"/>
        <end position="248"/>
    </location>
</feature>
<protein>
    <submittedName>
        <fullName evidence="4">Peptidase M20</fullName>
    </submittedName>
</protein>
<evidence type="ECO:0000313" key="5">
    <source>
        <dbReference type="Proteomes" id="UP000676967"/>
    </source>
</evidence>
<dbReference type="RefSeq" id="WP_189332961.1">
    <property type="nucleotide sequence ID" value="NZ_AP023356.1"/>
</dbReference>
<keyword evidence="5" id="KW-1185">Reference proteome</keyword>
<gene>
    <name evidence="4" type="ORF">Aiant_67840</name>
</gene>
<sequence length="380" mass="40632">MEELLAPLEALIGIHSTADRPGELHRALGLVLDLLGPGFEIRRFESGGKPSALVTHPDRPGRPRVILNAHLDVVPGTPDQFRAHRDGDRLYGRGAHDMKAAALVLATVFRELAGRLPYPIALQLVTDEEMGGFDGTGHQLEAGVRGDFVIIGEQSGLRVVTESKGLVRARLIAPGQAAHAAYPWLGSNALLTLMSAIEKLLGRYPLPTAEAWATTVNVARIETTNEAVNQVPADATAWLDIRCPPEDTDFAARSPAQIEAHLRQVTGSTVEVLVEAVGTPHRADPDSAGVRALREAIQTVGHPGSLLRKHGAADSRFYFPLGIDAVIFGPTGDGQHGPSEYLEISSLRPYHDALSAFLQSTSLFDTPGAPSPTAPRPPRP</sequence>
<name>A0ABN6CPR2_9ACTN</name>
<evidence type="ECO:0000256" key="1">
    <source>
        <dbReference type="ARBA" id="ARBA00022723"/>
    </source>
</evidence>
<keyword evidence="2" id="KW-0378">Hydrolase</keyword>
<dbReference type="PANTHER" id="PTHR43808">
    <property type="entry name" value="ACETYLORNITHINE DEACETYLASE"/>
    <property type="match status" value="1"/>
</dbReference>
<keyword evidence="1" id="KW-0479">Metal-binding</keyword>
<proteinExistence type="predicted"/>
<dbReference type="EMBL" id="AP023356">
    <property type="protein sequence ID" value="BCJ46127.1"/>
    <property type="molecule type" value="Genomic_DNA"/>
</dbReference>
<dbReference type="Gene3D" id="3.30.70.360">
    <property type="match status" value="1"/>
</dbReference>
<dbReference type="Pfam" id="PF07687">
    <property type="entry name" value="M20_dimer"/>
    <property type="match status" value="1"/>
</dbReference>
<dbReference type="Pfam" id="PF01546">
    <property type="entry name" value="Peptidase_M20"/>
    <property type="match status" value="1"/>
</dbReference>
<dbReference type="SUPFAM" id="SSF55031">
    <property type="entry name" value="Bacterial exopeptidase dimerisation domain"/>
    <property type="match status" value="1"/>
</dbReference>
<evidence type="ECO:0000259" key="3">
    <source>
        <dbReference type="Pfam" id="PF07687"/>
    </source>
</evidence>
<evidence type="ECO:0000256" key="2">
    <source>
        <dbReference type="ARBA" id="ARBA00022801"/>
    </source>
</evidence>
<dbReference type="PANTHER" id="PTHR43808:SF31">
    <property type="entry name" value="N-ACETYL-L-CITRULLINE DEACETYLASE"/>
    <property type="match status" value="1"/>
</dbReference>
<dbReference type="InterPro" id="IPR036264">
    <property type="entry name" value="Bact_exopeptidase_dim_dom"/>
</dbReference>
<accession>A0ABN6CPR2</accession>
<dbReference type="InterPro" id="IPR011650">
    <property type="entry name" value="Peptidase_M20_dimer"/>
</dbReference>
<dbReference type="Gene3D" id="3.40.630.10">
    <property type="entry name" value="Zn peptidases"/>
    <property type="match status" value="1"/>
</dbReference>
<dbReference type="SUPFAM" id="SSF53187">
    <property type="entry name" value="Zn-dependent exopeptidases"/>
    <property type="match status" value="1"/>
</dbReference>
<dbReference type="InterPro" id="IPR050072">
    <property type="entry name" value="Peptidase_M20A"/>
</dbReference>
<dbReference type="InterPro" id="IPR002933">
    <property type="entry name" value="Peptidase_M20"/>
</dbReference>
<organism evidence="4 5">
    <name type="scientific">Actinoplanes ianthinogenes</name>
    <dbReference type="NCBI Taxonomy" id="122358"/>
    <lineage>
        <taxon>Bacteria</taxon>
        <taxon>Bacillati</taxon>
        <taxon>Actinomycetota</taxon>
        <taxon>Actinomycetes</taxon>
        <taxon>Micromonosporales</taxon>
        <taxon>Micromonosporaceae</taxon>
        <taxon>Actinoplanes</taxon>
    </lineage>
</organism>
<evidence type="ECO:0000313" key="4">
    <source>
        <dbReference type="EMBL" id="BCJ46127.1"/>
    </source>
</evidence>